<keyword evidence="4" id="KW-0812">Transmembrane</keyword>
<dbReference type="Proteomes" id="UP000749559">
    <property type="component" value="Unassembled WGS sequence"/>
</dbReference>
<feature type="transmembrane region" description="Helical" evidence="4">
    <location>
        <begin position="145"/>
        <end position="166"/>
    </location>
</feature>
<name>A0A8S4P8R8_OWEFU</name>
<feature type="domain" description="CUB" evidence="5">
    <location>
        <begin position="312"/>
        <end position="426"/>
    </location>
</feature>
<feature type="transmembrane region" description="Helical" evidence="4">
    <location>
        <begin position="56"/>
        <end position="76"/>
    </location>
</feature>
<dbReference type="EMBL" id="CAIIXF020000007">
    <property type="protein sequence ID" value="CAH1789448.1"/>
    <property type="molecule type" value="Genomic_DNA"/>
</dbReference>
<evidence type="ECO:0000256" key="4">
    <source>
        <dbReference type="SAM" id="Phobius"/>
    </source>
</evidence>
<dbReference type="SUPFAM" id="SSF49854">
    <property type="entry name" value="Spermadhesin, CUB domain"/>
    <property type="match status" value="2"/>
</dbReference>
<dbReference type="PANTHER" id="PTHR24251:SF37">
    <property type="entry name" value="CUB DOMAIN-CONTAINING PROTEIN"/>
    <property type="match status" value="1"/>
</dbReference>
<feature type="transmembrane region" description="Helical" evidence="4">
    <location>
        <begin position="24"/>
        <end position="44"/>
    </location>
</feature>
<evidence type="ECO:0000313" key="7">
    <source>
        <dbReference type="Proteomes" id="UP000749559"/>
    </source>
</evidence>
<evidence type="ECO:0000313" key="6">
    <source>
        <dbReference type="EMBL" id="CAH1789448.1"/>
    </source>
</evidence>
<reference evidence="6" key="1">
    <citation type="submission" date="2022-03" db="EMBL/GenBank/DDBJ databases">
        <authorList>
            <person name="Martin C."/>
        </authorList>
    </citation>
    <scope>NUCLEOTIDE SEQUENCE</scope>
</reference>
<comment type="caution">
    <text evidence="6">The sequence shown here is derived from an EMBL/GenBank/DDBJ whole genome shotgun (WGS) entry which is preliminary data.</text>
</comment>
<gene>
    <name evidence="6" type="ORF">OFUS_LOCUS14800</name>
</gene>
<accession>A0A8S4P8R8</accession>
<keyword evidence="1" id="KW-0677">Repeat</keyword>
<dbReference type="AlphaFoldDB" id="A0A8S4P8R8"/>
<comment type="caution">
    <text evidence="3">Lacks conserved residue(s) required for the propagation of feature annotation.</text>
</comment>
<evidence type="ECO:0000256" key="1">
    <source>
        <dbReference type="ARBA" id="ARBA00022737"/>
    </source>
</evidence>
<dbReference type="InterPro" id="IPR035914">
    <property type="entry name" value="Sperma_CUB_dom_sf"/>
</dbReference>
<evidence type="ECO:0000259" key="5">
    <source>
        <dbReference type="PROSITE" id="PS01180"/>
    </source>
</evidence>
<organism evidence="6 7">
    <name type="scientific">Owenia fusiformis</name>
    <name type="common">Polychaete worm</name>
    <dbReference type="NCBI Taxonomy" id="6347"/>
    <lineage>
        <taxon>Eukaryota</taxon>
        <taxon>Metazoa</taxon>
        <taxon>Spiralia</taxon>
        <taxon>Lophotrochozoa</taxon>
        <taxon>Annelida</taxon>
        <taxon>Polychaeta</taxon>
        <taxon>Sedentaria</taxon>
        <taxon>Canalipalpata</taxon>
        <taxon>Sabellida</taxon>
        <taxon>Oweniida</taxon>
        <taxon>Oweniidae</taxon>
        <taxon>Owenia</taxon>
    </lineage>
</organism>
<dbReference type="PROSITE" id="PS01180">
    <property type="entry name" value="CUB"/>
    <property type="match status" value="2"/>
</dbReference>
<keyword evidence="4" id="KW-1133">Transmembrane helix</keyword>
<feature type="transmembrane region" description="Helical" evidence="4">
    <location>
        <begin position="173"/>
        <end position="190"/>
    </location>
</feature>
<keyword evidence="2" id="KW-1015">Disulfide bond</keyword>
<dbReference type="PANTHER" id="PTHR24251">
    <property type="entry name" value="OVOCHYMASE-RELATED"/>
    <property type="match status" value="1"/>
</dbReference>
<keyword evidence="4" id="KW-0472">Membrane</keyword>
<dbReference type="SMART" id="SM00042">
    <property type="entry name" value="CUB"/>
    <property type="match status" value="2"/>
</dbReference>
<dbReference type="FunFam" id="2.60.120.290:FF:000013">
    <property type="entry name" value="Membrane frizzled-related protein"/>
    <property type="match status" value="1"/>
</dbReference>
<dbReference type="FunFam" id="2.60.120.290:FF:000005">
    <property type="entry name" value="Procollagen C-endopeptidase enhancer 1"/>
    <property type="match status" value="1"/>
</dbReference>
<evidence type="ECO:0000256" key="2">
    <source>
        <dbReference type="ARBA" id="ARBA00023157"/>
    </source>
</evidence>
<dbReference type="CDD" id="cd00041">
    <property type="entry name" value="CUB"/>
    <property type="match status" value="2"/>
</dbReference>
<evidence type="ECO:0000256" key="3">
    <source>
        <dbReference type="PROSITE-ProRule" id="PRU00059"/>
    </source>
</evidence>
<dbReference type="Pfam" id="PF00431">
    <property type="entry name" value="CUB"/>
    <property type="match status" value="2"/>
</dbReference>
<dbReference type="InterPro" id="IPR000859">
    <property type="entry name" value="CUB_dom"/>
</dbReference>
<keyword evidence="7" id="KW-1185">Reference proteome</keyword>
<sequence length="560" mass="62499">MIIHNFPTLALVCPGMIIHKFPTLLALVGPGMIIHNFPTLLALVDPGMIMHKFPTLLALMDPGMIIHNFPTLLALVDPGMIMHKFPTLLALMDPGMIIHNFPTFLALVDPGMIMHKFPTLLALMDPGMIIHNFPTLLALVGPGMIMHGFPTLLGLNIFGNLVAVCMAFTTRQYSMCVFVFLVLFGLVRFIETQECGDRDLFGASGSFRYPLVSGTTYPNNANCEWVITVPNNGVIQLVFNSFALEYQLTCNFDVLEIYDGPSASSPLIGRFCGTTLPSDIRSTNDQLYFSFSSDSSVVSQGFEVTWTVENECGDSDLFGASGSFRYPLVSGTTYPNNANCEWVITVPNNGVIQLMFNSFDLEYQLTCNFDVLEIYDGPSASSPLIGRFCGTTLPSDIRSTNNQLYFSFSSDSSVVLEGFEVTWTDLAPCGQTMKTNFRYTTQGFLTNAHNRMDVLAYSALSIASHTNDWCLYDAFEKTMEAVKDYLAQLKLAGEEAKTFADQPTVEFVKKMTSRHEDILKQFSVYMDNSRRAERTESEAWLFNKLNEWLNFAEFVDDDRD</sequence>
<dbReference type="OrthoDB" id="6345439at2759"/>
<feature type="domain" description="CUB" evidence="5">
    <location>
        <begin position="195"/>
        <end position="309"/>
    </location>
</feature>
<protein>
    <recommendedName>
        <fullName evidence="5">CUB domain-containing protein</fullName>
    </recommendedName>
</protein>
<feature type="transmembrane region" description="Helical" evidence="4">
    <location>
        <begin position="88"/>
        <end position="108"/>
    </location>
</feature>
<proteinExistence type="predicted"/>
<dbReference type="Gene3D" id="2.60.120.290">
    <property type="entry name" value="Spermadhesin, CUB domain"/>
    <property type="match status" value="2"/>
</dbReference>